<dbReference type="EMBL" id="JAHUTJ010068027">
    <property type="protein sequence ID" value="MED6291406.1"/>
    <property type="molecule type" value="Genomic_DNA"/>
</dbReference>
<sequence>MKLFFFVSCEPDTGLLDGNMFPACFGFPALNILQIDAQSLRSLTGAAPVCEASVCQVLDVQWGGAQVGQAAGDTSAGSASLGRILLPLALLVSFITDGVKAVALRI</sequence>
<proteinExistence type="predicted"/>
<name>A0ABU7EX89_9TELE</name>
<protein>
    <submittedName>
        <fullName evidence="1">Uncharacterized protein</fullName>
    </submittedName>
</protein>
<reference evidence="1 2" key="1">
    <citation type="submission" date="2021-06" db="EMBL/GenBank/DDBJ databases">
        <authorList>
            <person name="Palmer J.M."/>
        </authorList>
    </citation>
    <scope>NUCLEOTIDE SEQUENCE [LARGE SCALE GENOMIC DNA]</scope>
    <source>
        <strain evidence="1 2">CL_MEX2019</strain>
        <tissue evidence="1">Muscle</tissue>
    </source>
</reference>
<organism evidence="1 2">
    <name type="scientific">Characodon lateralis</name>
    <dbReference type="NCBI Taxonomy" id="208331"/>
    <lineage>
        <taxon>Eukaryota</taxon>
        <taxon>Metazoa</taxon>
        <taxon>Chordata</taxon>
        <taxon>Craniata</taxon>
        <taxon>Vertebrata</taxon>
        <taxon>Euteleostomi</taxon>
        <taxon>Actinopterygii</taxon>
        <taxon>Neopterygii</taxon>
        <taxon>Teleostei</taxon>
        <taxon>Neoteleostei</taxon>
        <taxon>Acanthomorphata</taxon>
        <taxon>Ovalentaria</taxon>
        <taxon>Atherinomorphae</taxon>
        <taxon>Cyprinodontiformes</taxon>
        <taxon>Goodeidae</taxon>
        <taxon>Characodon</taxon>
    </lineage>
</organism>
<keyword evidence="2" id="KW-1185">Reference proteome</keyword>
<accession>A0ABU7EX89</accession>
<evidence type="ECO:0000313" key="2">
    <source>
        <dbReference type="Proteomes" id="UP001352852"/>
    </source>
</evidence>
<gene>
    <name evidence="1" type="ORF">CHARACLAT_023261</name>
</gene>
<evidence type="ECO:0000313" key="1">
    <source>
        <dbReference type="EMBL" id="MED6291406.1"/>
    </source>
</evidence>
<dbReference type="Proteomes" id="UP001352852">
    <property type="component" value="Unassembled WGS sequence"/>
</dbReference>
<comment type="caution">
    <text evidence="1">The sequence shown here is derived from an EMBL/GenBank/DDBJ whole genome shotgun (WGS) entry which is preliminary data.</text>
</comment>